<gene>
    <name evidence="3" type="ORF">A2150_05875</name>
</gene>
<evidence type="ECO:0000256" key="1">
    <source>
        <dbReference type="ARBA" id="ARBA00044755"/>
    </source>
</evidence>
<dbReference type="PANTHER" id="PTHR35024">
    <property type="entry name" value="HYPOTHETICAL CYTOSOLIC PROTEIN"/>
    <property type="match status" value="1"/>
</dbReference>
<comment type="similarity">
    <text evidence="1">Belongs to the bactofilin family.</text>
</comment>
<dbReference type="AlphaFoldDB" id="A0A1F6THK6"/>
<sequence>MWDVNLRDWFLGKRRQRRFSDQTPLCANILGDGARLRGTLTGSGDYRVNGRFEGDADIEGTVVLLPGAHWKGDIAADNIVIAGEVHGNVTAHNNLELTASARIHGDLASPTIAIAEGASYQGQVRTAKRSPVRHFQERRGVEHAAPPPTGRAPRGTDSAG</sequence>
<name>A0A1F6THK6_9PROT</name>
<dbReference type="Proteomes" id="UP000177925">
    <property type="component" value="Unassembled WGS sequence"/>
</dbReference>
<evidence type="ECO:0000256" key="2">
    <source>
        <dbReference type="SAM" id="MobiDB-lite"/>
    </source>
</evidence>
<dbReference type="Pfam" id="PF04519">
    <property type="entry name" value="Bactofilin"/>
    <property type="match status" value="1"/>
</dbReference>
<protein>
    <recommendedName>
        <fullName evidence="5">Cell shape determination protein CcmA</fullName>
    </recommendedName>
</protein>
<evidence type="ECO:0000313" key="3">
    <source>
        <dbReference type="EMBL" id="OGI44556.1"/>
    </source>
</evidence>
<feature type="compositionally biased region" description="Low complexity" evidence="2">
    <location>
        <begin position="151"/>
        <end position="160"/>
    </location>
</feature>
<dbReference type="PANTHER" id="PTHR35024:SF4">
    <property type="entry name" value="POLYMER-FORMING CYTOSKELETAL PROTEIN"/>
    <property type="match status" value="1"/>
</dbReference>
<accession>A0A1F6THK6</accession>
<proteinExistence type="inferred from homology"/>
<dbReference type="InterPro" id="IPR007607">
    <property type="entry name" value="BacA/B"/>
</dbReference>
<evidence type="ECO:0008006" key="5">
    <source>
        <dbReference type="Google" id="ProtNLM"/>
    </source>
</evidence>
<comment type="caution">
    <text evidence="3">The sequence shown here is derived from an EMBL/GenBank/DDBJ whole genome shotgun (WGS) entry which is preliminary data.</text>
</comment>
<evidence type="ECO:0000313" key="4">
    <source>
        <dbReference type="Proteomes" id="UP000177925"/>
    </source>
</evidence>
<reference evidence="3 4" key="1">
    <citation type="journal article" date="2016" name="Nat. Commun.">
        <title>Thousands of microbial genomes shed light on interconnected biogeochemical processes in an aquifer system.</title>
        <authorList>
            <person name="Anantharaman K."/>
            <person name="Brown C.T."/>
            <person name="Hug L.A."/>
            <person name="Sharon I."/>
            <person name="Castelle C.J."/>
            <person name="Probst A.J."/>
            <person name="Thomas B.C."/>
            <person name="Singh A."/>
            <person name="Wilkins M.J."/>
            <person name="Karaoz U."/>
            <person name="Brodie E.L."/>
            <person name="Williams K.H."/>
            <person name="Hubbard S.S."/>
            <person name="Banfield J.F."/>
        </authorList>
    </citation>
    <scope>NUCLEOTIDE SEQUENCE [LARGE SCALE GENOMIC DNA]</scope>
</reference>
<organism evidence="3 4">
    <name type="scientific">Candidatus Muproteobacteria bacterium RBG_16_64_11</name>
    <dbReference type="NCBI Taxonomy" id="1817758"/>
    <lineage>
        <taxon>Bacteria</taxon>
        <taxon>Pseudomonadati</taxon>
        <taxon>Pseudomonadota</taxon>
        <taxon>Candidatus Muproteobacteria</taxon>
    </lineage>
</organism>
<feature type="region of interest" description="Disordered" evidence="2">
    <location>
        <begin position="124"/>
        <end position="160"/>
    </location>
</feature>
<dbReference type="EMBL" id="MFSS01000020">
    <property type="protein sequence ID" value="OGI44556.1"/>
    <property type="molecule type" value="Genomic_DNA"/>
</dbReference>